<dbReference type="RefSeq" id="WP_104520803.1">
    <property type="nucleotide sequence ID" value="NZ_NHRY01000224.1"/>
</dbReference>
<keyword evidence="4" id="KW-0560">Oxidoreductase</keyword>
<evidence type="ECO:0000313" key="7">
    <source>
        <dbReference type="EMBL" id="PPQ29563.1"/>
    </source>
</evidence>
<dbReference type="GO" id="GO:0005737">
    <property type="term" value="C:cytoplasm"/>
    <property type="evidence" value="ECO:0007669"/>
    <property type="project" value="TreeGrafter"/>
</dbReference>
<proteinExistence type="inferred from homology"/>
<dbReference type="InterPro" id="IPR003819">
    <property type="entry name" value="TauD/TfdA-like"/>
</dbReference>
<sequence>MQIRPLCPQIGVEVSGIDVRTLDAAGFAALYRAWLERNVLVVSGQDLTIDQFLAYSRRFGIVSPHPSKSTRHPDVREITLLGINKFRPDGTLDQAIYRRGAEGWHTDGAYDDVPFKATQLYALAIPDTGGDTVFASGYAAYDAMPERLKLRLDGVPGAFAYGGRRKAQALLNPEDRDRPPAFHPIIRTHEETGRKSLYFDPGKILYIQGAAPAESEALIEELTALMIQPNGQYRHKWRVGDVVIWDNRCSYHKAAGDYPPEQDRIHWRTSIKGWPADAAPVR</sequence>
<keyword evidence="5" id="KW-0408">Iron</keyword>
<evidence type="ECO:0000256" key="4">
    <source>
        <dbReference type="ARBA" id="ARBA00023002"/>
    </source>
</evidence>
<dbReference type="AlphaFoldDB" id="A0A2S6N4L1"/>
<protein>
    <recommendedName>
        <fullName evidence="6">TauD/TfdA-like domain-containing protein</fullName>
    </recommendedName>
</protein>
<evidence type="ECO:0000256" key="5">
    <source>
        <dbReference type="ARBA" id="ARBA00023004"/>
    </source>
</evidence>
<dbReference type="GO" id="GO:0006790">
    <property type="term" value="P:sulfur compound metabolic process"/>
    <property type="evidence" value="ECO:0007669"/>
    <property type="project" value="TreeGrafter"/>
</dbReference>
<dbReference type="SUPFAM" id="SSF51197">
    <property type="entry name" value="Clavaminate synthase-like"/>
    <property type="match status" value="1"/>
</dbReference>
<dbReference type="PANTHER" id="PTHR30468:SF1">
    <property type="entry name" value="ALPHA-KETOGLUTARATE-DEPENDENT SULFONATE DIOXYGENASE"/>
    <property type="match status" value="1"/>
</dbReference>
<dbReference type="GO" id="GO:0000908">
    <property type="term" value="F:taurine dioxygenase activity"/>
    <property type="evidence" value="ECO:0007669"/>
    <property type="project" value="TreeGrafter"/>
</dbReference>
<dbReference type="Proteomes" id="UP000239724">
    <property type="component" value="Unassembled WGS sequence"/>
</dbReference>
<dbReference type="Gene3D" id="3.60.130.10">
    <property type="entry name" value="Clavaminate synthase-like"/>
    <property type="match status" value="1"/>
</dbReference>
<feature type="domain" description="TauD/TfdA-like" evidence="6">
    <location>
        <begin position="2"/>
        <end position="269"/>
    </location>
</feature>
<comment type="similarity">
    <text evidence="1">Belongs to the TfdA dioxygenase family.</text>
</comment>
<keyword evidence="8" id="KW-1185">Reference proteome</keyword>
<evidence type="ECO:0000256" key="1">
    <source>
        <dbReference type="ARBA" id="ARBA00005896"/>
    </source>
</evidence>
<dbReference type="EMBL" id="NHRY01000224">
    <property type="protein sequence ID" value="PPQ29563.1"/>
    <property type="molecule type" value="Genomic_DNA"/>
</dbReference>
<keyword evidence="2" id="KW-0479">Metal-binding</keyword>
<dbReference type="PANTHER" id="PTHR30468">
    <property type="entry name" value="ALPHA-KETOGLUTARATE-DEPENDENT SULFONATE DIOXYGENASE"/>
    <property type="match status" value="1"/>
</dbReference>
<evidence type="ECO:0000313" key="8">
    <source>
        <dbReference type="Proteomes" id="UP000239724"/>
    </source>
</evidence>
<comment type="caution">
    <text evidence="7">The sequence shown here is derived from an EMBL/GenBank/DDBJ whole genome shotgun (WGS) entry which is preliminary data.</text>
</comment>
<reference evidence="7 8" key="1">
    <citation type="journal article" date="2018" name="Arch. Microbiol.">
        <title>New insights into the metabolic potential of the phototrophic purple bacterium Rhodopila globiformis DSM 161(T) from its draft genome sequence and evidence for a vanadium-dependent nitrogenase.</title>
        <authorList>
            <person name="Imhoff J.F."/>
            <person name="Rahn T."/>
            <person name="Kunzel S."/>
            <person name="Neulinger S.C."/>
        </authorList>
    </citation>
    <scope>NUCLEOTIDE SEQUENCE [LARGE SCALE GENOMIC DNA]</scope>
    <source>
        <strain evidence="7 8">DSM 161</strain>
    </source>
</reference>
<dbReference type="GO" id="GO:0046872">
    <property type="term" value="F:metal ion binding"/>
    <property type="evidence" value="ECO:0007669"/>
    <property type="project" value="UniProtKB-KW"/>
</dbReference>
<gene>
    <name evidence="7" type="ORF">CCS01_21120</name>
</gene>
<dbReference type="InterPro" id="IPR051323">
    <property type="entry name" value="AtsK-like"/>
</dbReference>
<dbReference type="Pfam" id="PF02668">
    <property type="entry name" value="TauD"/>
    <property type="match status" value="1"/>
</dbReference>
<evidence type="ECO:0000259" key="6">
    <source>
        <dbReference type="Pfam" id="PF02668"/>
    </source>
</evidence>
<accession>A0A2S6N4L1</accession>
<organism evidence="7 8">
    <name type="scientific">Rhodopila globiformis</name>
    <name type="common">Rhodopseudomonas globiformis</name>
    <dbReference type="NCBI Taxonomy" id="1071"/>
    <lineage>
        <taxon>Bacteria</taxon>
        <taxon>Pseudomonadati</taxon>
        <taxon>Pseudomonadota</taxon>
        <taxon>Alphaproteobacteria</taxon>
        <taxon>Acetobacterales</taxon>
        <taxon>Acetobacteraceae</taxon>
        <taxon>Rhodopila</taxon>
    </lineage>
</organism>
<dbReference type="InterPro" id="IPR042098">
    <property type="entry name" value="TauD-like_sf"/>
</dbReference>
<evidence type="ECO:0000256" key="2">
    <source>
        <dbReference type="ARBA" id="ARBA00022723"/>
    </source>
</evidence>
<evidence type="ECO:0000256" key="3">
    <source>
        <dbReference type="ARBA" id="ARBA00022964"/>
    </source>
</evidence>
<keyword evidence="3" id="KW-0223">Dioxygenase</keyword>
<name>A0A2S6N4L1_RHOGL</name>